<dbReference type="EMBL" id="JBHULX010000039">
    <property type="protein sequence ID" value="MFD2593067.1"/>
    <property type="molecule type" value="Genomic_DNA"/>
</dbReference>
<dbReference type="RefSeq" id="WP_176029963.1">
    <property type="nucleotide sequence ID" value="NZ_JBHSJV010000001.1"/>
</dbReference>
<protein>
    <recommendedName>
        <fullName evidence="3">Lipoprotein</fullName>
    </recommendedName>
</protein>
<evidence type="ECO:0008006" key="3">
    <source>
        <dbReference type="Google" id="ProtNLM"/>
    </source>
</evidence>
<keyword evidence="2" id="KW-1185">Reference proteome</keyword>
<sequence>MKNVFLIIGGLFFLNSCQFNEKEKEKNTYEIISLLIDKAGRPIKPPPPPEGQEPFFTTNQIDSIMKQSQDVALFPVLEQEKKRFVKDDSYGEEFNNLLKKLATLNDEVLIDISKIEVPKAFKLDIVDTLLLKSDKRHINKNYDILIYFSNISFSDNYTKAVLSIGTTRGYLNGSSAIVFLEKKDGVWKIVYSKEYEIS</sequence>
<organism evidence="1 2">
    <name type="scientific">Aquimarina hainanensis</name>
    <dbReference type="NCBI Taxonomy" id="1578017"/>
    <lineage>
        <taxon>Bacteria</taxon>
        <taxon>Pseudomonadati</taxon>
        <taxon>Bacteroidota</taxon>
        <taxon>Flavobacteriia</taxon>
        <taxon>Flavobacteriales</taxon>
        <taxon>Flavobacteriaceae</taxon>
        <taxon>Aquimarina</taxon>
    </lineage>
</organism>
<gene>
    <name evidence="1" type="ORF">ACFSTE_19675</name>
</gene>
<evidence type="ECO:0000313" key="2">
    <source>
        <dbReference type="Proteomes" id="UP001597459"/>
    </source>
</evidence>
<accession>A0ABW5NDD4</accession>
<proteinExistence type="predicted"/>
<dbReference type="Proteomes" id="UP001597459">
    <property type="component" value="Unassembled WGS sequence"/>
</dbReference>
<comment type="caution">
    <text evidence="1">The sequence shown here is derived from an EMBL/GenBank/DDBJ whole genome shotgun (WGS) entry which is preliminary data.</text>
</comment>
<name>A0ABW5NDD4_9FLAO</name>
<evidence type="ECO:0000313" key="1">
    <source>
        <dbReference type="EMBL" id="MFD2593067.1"/>
    </source>
</evidence>
<reference evidence="2" key="1">
    <citation type="journal article" date="2019" name="Int. J. Syst. Evol. Microbiol.">
        <title>The Global Catalogue of Microorganisms (GCM) 10K type strain sequencing project: providing services to taxonomists for standard genome sequencing and annotation.</title>
        <authorList>
            <consortium name="The Broad Institute Genomics Platform"/>
            <consortium name="The Broad Institute Genome Sequencing Center for Infectious Disease"/>
            <person name="Wu L."/>
            <person name="Ma J."/>
        </authorList>
    </citation>
    <scope>NUCLEOTIDE SEQUENCE [LARGE SCALE GENOMIC DNA]</scope>
    <source>
        <strain evidence="2">KCTC 42423</strain>
    </source>
</reference>